<dbReference type="Gene3D" id="3.40.190.10">
    <property type="entry name" value="Periplasmic binding protein-like II"/>
    <property type="match status" value="2"/>
</dbReference>
<dbReference type="EMBL" id="VRLR01000011">
    <property type="protein sequence ID" value="TXK79205.1"/>
    <property type="molecule type" value="Genomic_DNA"/>
</dbReference>
<sequence length="298" mass="34046">MDGGGMKRLSCCITLMLWAFSASAQPVMQWYTSHWPPYRISEGPYAGQGSFDLMLEQLIKALPQYKHQINQIHLARIVKVSATTNENHCTFGLRYTPERDKRTYFSQPAGMLPNLAINILPNHNKLNALNSVEAVQMKELVKDPDLLGLIENDRAYPAVIAAQINKAGSNLGSSSMTTMNPVQLLAAKRVDYVVDYPNRLRYFGLEARQEVQLVFKPIAEIPHFSYTYVSCSKTETGKNWIKDIDAALSQLKQNPDYKNAMYRWFSEQEQQQLEPHYNGFQQTRLFVPEQAETRFSDL</sequence>
<proteinExistence type="predicted"/>
<evidence type="ECO:0000256" key="1">
    <source>
        <dbReference type="SAM" id="SignalP"/>
    </source>
</evidence>
<comment type="caution">
    <text evidence="2">The sequence shown here is derived from an EMBL/GenBank/DDBJ whole genome shotgun (WGS) entry which is preliminary data.</text>
</comment>
<name>A0A5C8LSL2_9GAMM</name>
<dbReference type="InterPro" id="IPR011972">
    <property type="entry name" value="CHP02285"/>
</dbReference>
<feature type="chain" id="PRO_5023129328" evidence="1">
    <location>
        <begin position="25"/>
        <end position="298"/>
    </location>
</feature>
<evidence type="ECO:0000313" key="2">
    <source>
        <dbReference type="EMBL" id="TXK79205.1"/>
    </source>
</evidence>
<reference evidence="2 3" key="1">
    <citation type="submission" date="2019-08" db="EMBL/GenBank/DDBJ databases">
        <title>Draft genome analysis of Rheinheimera tangshanensis isolated from the roots of fresh rice plants (Oryza sativa).</title>
        <authorList>
            <person name="Yu Q."/>
            <person name="Qi Y."/>
            <person name="Zhang H."/>
            <person name="Pu J."/>
        </authorList>
    </citation>
    <scope>NUCLEOTIDE SEQUENCE [LARGE SCALE GENOMIC DNA]</scope>
    <source>
        <strain evidence="2 3">JA3-B52</strain>
    </source>
</reference>
<gene>
    <name evidence="2" type="ORF">FU839_15025</name>
</gene>
<dbReference type="SUPFAM" id="SSF53850">
    <property type="entry name" value="Periplasmic binding protein-like II"/>
    <property type="match status" value="1"/>
</dbReference>
<accession>A0A5C8LSL2</accession>
<dbReference type="OrthoDB" id="8480452at2"/>
<keyword evidence="3" id="KW-1185">Reference proteome</keyword>
<protein>
    <submittedName>
        <fullName evidence="2">TIGR02285 family protein</fullName>
    </submittedName>
</protein>
<dbReference type="AlphaFoldDB" id="A0A5C8LSL2"/>
<evidence type="ECO:0000313" key="3">
    <source>
        <dbReference type="Proteomes" id="UP000321814"/>
    </source>
</evidence>
<feature type="signal peptide" evidence="1">
    <location>
        <begin position="1"/>
        <end position="24"/>
    </location>
</feature>
<keyword evidence="1" id="KW-0732">Signal</keyword>
<dbReference type="Proteomes" id="UP000321814">
    <property type="component" value="Unassembled WGS sequence"/>
</dbReference>
<dbReference type="NCBIfam" id="TIGR02285">
    <property type="entry name" value="TIGR02285 family protein"/>
    <property type="match status" value="1"/>
</dbReference>
<organism evidence="2 3">
    <name type="scientific">Rheinheimera tangshanensis</name>
    <dbReference type="NCBI Taxonomy" id="400153"/>
    <lineage>
        <taxon>Bacteria</taxon>
        <taxon>Pseudomonadati</taxon>
        <taxon>Pseudomonadota</taxon>
        <taxon>Gammaproteobacteria</taxon>
        <taxon>Chromatiales</taxon>
        <taxon>Chromatiaceae</taxon>
        <taxon>Rheinheimera</taxon>
    </lineage>
</organism>